<dbReference type="AlphaFoldDB" id="B9D068"/>
<sequence length="40" mass="4868">MLKKFSKTFKFISRYYRLVLSINFADLLNFRPILSKNIQI</sequence>
<gene>
    <name evidence="1" type="ORF">CAMRE0001_1384</name>
</gene>
<evidence type="ECO:0000313" key="2">
    <source>
        <dbReference type="Proteomes" id="UP000003082"/>
    </source>
</evidence>
<name>B9D068_CAMRE</name>
<dbReference type="STRING" id="553218.CAMRE0001_1384"/>
<keyword evidence="2" id="KW-1185">Reference proteome</keyword>
<comment type="caution">
    <text evidence="1">The sequence shown here is derived from an EMBL/GenBank/DDBJ whole genome shotgun (WGS) entry which is preliminary data.</text>
</comment>
<proteinExistence type="predicted"/>
<organism evidence="1 2">
    <name type="scientific">Campylobacter rectus RM3267</name>
    <dbReference type="NCBI Taxonomy" id="553218"/>
    <lineage>
        <taxon>Bacteria</taxon>
        <taxon>Pseudomonadati</taxon>
        <taxon>Campylobacterota</taxon>
        <taxon>Epsilonproteobacteria</taxon>
        <taxon>Campylobacterales</taxon>
        <taxon>Campylobacteraceae</taxon>
        <taxon>Campylobacter</taxon>
    </lineage>
</organism>
<dbReference type="Proteomes" id="UP000003082">
    <property type="component" value="Unassembled WGS sequence"/>
</dbReference>
<accession>B9D068</accession>
<reference evidence="1 2" key="1">
    <citation type="submission" date="2008-08" db="EMBL/GenBank/DDBJ databases">
        <authorList>
            <person name="Madupu R."/>
            <person name="Durkin A.S."/>
            <person name="Torralba M."/>
            <person name="Methe B."/>
            <person name="Sutton G.G."/>
            <person name="Strausberg R.L."/>
            <person name="Nelson K.E."/>
        </authorList>
    </citation>
    <scope>NUCLEOTIDE SEQUENCE [LARGE SCALE GENOMIC DNA]</scope>
    <source>
        <strain evidence="1 2">RM3267</strain>
    </source>
</reference>
<dbReference type="EMBL" id="ACFU01000005">
    <property type="protein sequence ID" value="EEF14631.1"/>
    <property type="molecule type" value="Genomic_DNA"/>
</dbReference>
<protein>
    <submittedName>
        <fullName evidence="1">Uncharacterized protein</fullName>
    </submittedName>
</protein>
<evidence type="ECO:0000313" key="1">
    <source>
        <dbReference type="EMBL" id="EEF14631.1"/>
    </source>
</evidence>